<evidence type="ECO:0000313" key="2">
    <source>
        <dbReference type="Ensembl" id="ENSORLP00015034647.1"/>
    </source>
</evidence>
<dbReference type="AlphaFoldDB" id="A0A3P9JRT2"/>
<protein>
    <submittedName>
        <fullName evidence="2">Oogenesis-related gene</fullName>
    </submittedName>
</protein>
<feature type="compositionally biased region" description="Acidic residues" evidence="1">
    <location>
        <begin position="140"/>
        <end position="151"/>
    </location>
</feature>
<reference evidence="2" key="4">
    <citation type="submission" date="2025-09" db="UniProtKB">
        <authorList>
            <consortium name="Ensembl"/>
        </authorList>
    </citation>
    <scope>IDENTIFICATION</scope>
    <source>
        <strain evidence="2">HSOK</strain>
    </source>
</reference>
<dbReference type="Proteomes" id="UP000265200">
    <property type="component" value="Chromosome 4"/>
</dbReference>
<evidence type="ECO:0000313" key="3">
    <source>
        <dbReference type="Proteomes" id="UP000265200"/>
    </source>
</evidence>
<feature type="compositionally biased region" description="Basic and acidic residues" evidence="1">
    <location>
        <begin position="163"/>
        <end position="174"/>
    </location>
</feature>
<proteinExistence type="predicted"/>
<organism evidence="2 3">
    <name type="scientific">Oryzias latipes</name>
    <name type="common">Japanese rice fish</name>
    <name type="synonym">Japanese killifish</name>
    <dbReference type="NCBI Taxonomy" id="8090"/>
    <lineage>
        <taxon>Eukaryota</taxon>
        <taxon>Metazoa</taxon>
        <taxon>Chordata</taxon>
        <taxon>Craniata</taxon>
        <taxon>Vertebrata</taxon>
        <taxon>Euteleostomi</taxon>
        <taxon>Actinopterygii</taxon>
        <taxon>Neopterygii</taxon>
        <taxon>Teleostei</taxon>
        <taxon>Neoteleostei</taxon>
        <taxon>Acanthomorphata</taxon>
        <taxon>Ovalentaria</taxon>
        <taxon>Atherinomorphae</taxon>
        <taxon>Beloniformes</taxon>
        <taxon>Adrianichthyidae</taxon>
        <taxon>Oryziinae</taxon>
        <taxon>Oryzias</taxon>
    </lineage>
</organism>
<sequence>MVATQDAVARRDGGLRALLRGLFWPFGLVVRVCSRAWRLLAFQEPHMVTAVSAPPRPCRRKRLRRVTRALLSVLPRWVQSALGFPGPRSIGVALSPEIRSSPAKPDGKGSKRKQDDLDDDDDEEEEDHPSWVEALSKELVDDEGPAEDPDYEPSSVETDTEEYASHNHTESDLELSGRDLVIEDVQTDLNAARISCEAATVQMSSSKQQPTHALTAPHTHACSSAAIVLVKFSSCSCLRSTKRTAELILDHRR</sequence>
<evidence type="ECO:0000256" key="1">
    <source>
        <dbReference type="SAM" id="MobiDB-lite"/>
    </source>
</evidence>
<reference evidence="2" key="3">
    <citation type="submission" date="2025-08" db="UniProtKB">
        <authorList>
            <consortium name="Ensembl"/>
        </authorList>
    </citation>
    <scope>IDENTIFICATION</scope>
    <source>
        <strain evidence="2">HSOK</strain>
    </source>
</reference>
<reference key="1">
    <citation type="journal article" date="2007" name="Nature">
        <title>The medaka draft genome and insights into vertebrate genome evolution.</title>
        <authorList>
            <person name="Kasahara M."/>
            <person name="Naruse K."/>
            <person name="Sasaki S."/>
            <person name="Nakatani Y."/>
            <person name="Qu W."/>
            <person name="Ahsan B."/>
            <person name="Yamada T."/>
            <person name="Nagayasu Y."/>
            <person name="Doi K."/>
            <person name="Kasai Y."/>
            <person name="Jindo T."/>
            <person name="Kobayashi D."/>
            <person name="Shimada A."/>
            <person name="Toyoda A."/>
            <person name="Kuroki Y."/>
            <person name="Fujiyama A."/>
            <person name="Sasaki T."/>
            <person name="Shimizu A."/>
            <person name="Asakawa S."/>
            <person name="Shimizu N."/>
            <person name="Hashimoto S."/>
            <person name="Yang J."/>
            <person name="Lee Y."/>
            <person name="Matsushima K."/>
            <person name="Sugano S."/>
            <person name="Sakaizumi M."/>
            <person name="Narita T."/>
            <person name="Ohishi K."/>
            <person name="Haga S."/>
            <person name="Ohta F."/>
            <person name="Nomoto H."/>
            <person name="Nogata K."/>
            <person name="Morishita T."/>
            <person name="Endo T."/>
            <person name="Shin-I T."/>
            <person name="Takeda H."/>
            <person name="Morishita S."/>
            <person name="Kohara Y."/>
        </authorList>
    </citation>
    <scope>NUCLEOTIDE SEQUENCE [LARGE SCALE GENOMIC DNA]</scope>
    <source>
        <strain>Hd-rR</strain>
    </source>
</reference>
<accession>A0A3P9JRT2</accession>
<dbReference type="Ensembl" id="ENSORLT00015028693.1">
    <property type="protein sequence ID" value="ENSORLP00015034647.1"/>
    <property type="gene ID" value="ENSORLG00015020758.1"/>
</dbReference>
<feature type="compositionally biased region" description="Acidic residues" evidence="1">
    <location>
        <begin position="116"/>
        <end position="127"/>
    </location>
</feature>
<reference evidence="2 3" key="2">
    <citation type="submission" date="2017-04" db="EMBL/GenBank/DDBJ databases">
        <title>CpG methylation of centromeres and impact of large insertions on vertebrate speciation.</title>
        <authorList>
            <person name="Ichikawa K."/>
            <person name="Yoshimura J."/>
            <person name="Morishita S."/>
        </authorList>
    </citation>
    <scope>NUCLEOTIDE SEQUENCE</scope>
    <source>
        <strain evidence="2 3">HSOK</strain>
    </source>
</reference>
<name>A0A3P9JRT2_ORYLA</name>
<feature type="region of interest" description="Disordered" evidence="1">
    <location>
        <begin position="93"/>
        <end position="174"/>
    </location>
</feature>
<feature type="compositionally biased region" description="Basic and acidic residues" evidence="1">
    <location>
        <begin position="105"/>
        <end position="115"/>
    </location>
</feature>